<dbReference type="AlphaFoldDB" id="A0A8X7R163"/>
<gene>
    <name evidence="2" type="ORF">Bca52824_060283</name>
</gene>
<reference evidence="2 3" key="1">
    <citation type="submission" date="2020-02" db="EMBL/GenBank/DDBJ databases">
        <authorList>
            <person name="Ma Q."/>
            <person name="Huang Y."/>
            <person name="Song X."/>
            <person name="Pei D."/>
        </authorList>
    </citation>
    <scope>NUCLEOTIDE SEQUENCE [LARGE SCALE GENOMIC DNA]</scope>
    <source>
        <strain evidence="2">Sxm20200214</strain>
        <tissue evidence="2">Leaf</tissue>
    </source>
</reference>
<evidence type="ECO:0000256" key="1">
    <source>
        <dbReference type="SAM" id="MobiDB-lite"/>
    </source>
</evidence>
<evidence type="ECO:0000313" key="2">
    <source>
        <dbReference type="EMBL" id="KAG2277728.1"/>
    </source>
</evidence>
<dbReference type="OrthoDB" id="1938423at2759"/>
<proteinExistence type="predicted"/>
<protein>
    <submittedName>
        <fullName evidence="2">Uncharacterized protein</fullName>
    </submittedName>
</protein>
<name>A0A8X7R163_BRACI</name>
<comment type="caution">
    <text evidence="2">The sequence shown here is derived from an EMBL/GenBank/DDBJ whole genome shotgun (WGS) entry which is preliminary data.</text>
</comment>
<keyword evidence="3" id="KW-1185">Reference proteome</keyword>
<feature type="compositionally biased region" description="Polar residues" evidence="1">
    <location>
        <begin position="21"/>
        <end position="31"/>
    </location>
</feature>
<accession>A0A8X7R163</accession>
<organism evidence="2 3">
    <name type="scientific">Brassica carinata</name>
    <name type="common">Ethiopian mustard</name>
    <name type="synonym">Abyssinian cabbage</name>
    <dbReference type="NCBI Taxonomy" id="52824"/>
    <lineage>
        <taxon>Eukaryota</taxon>
        <taxon>Viridiplantae</taxon>
        <taxon>Streptophyta</taxon>
        <taxon>Embryophyta</taxon>
        <taxon>Tracheophyta</taxon>
        <taxon>Spermatophyta</taxon>
        <taxon>Magnoliopsida</taxon>
        <taxon>eudicotyledons</taxon>
        <taxon>Gunneridae</taxon>
        <taxon>Pentapetalae</taxon>
        <taxon>rosids</taxon>
        <taxon>malvids</taxon>
        <taxon>Brassicales</taxon>
        <taxon>Brassicaceae</taxon>
        <taxon>Brassiceae</taxon>
        <taxon>Brassica</taxon>
    </lineage>
</organism>
<feature type="compositionally biased region" description="Basic and acidic residues" evidence="1">
    <location>
        <begin position="141"/>
        <end position="150"/>
    </location>
</feature>
<feature type="region of interest" description="Disordered" evidence="1">
    <location>
        <begin position="134"/>
        <end position="180"/>
    </location>
</feature>
<evidence type="ECO:0000313" key="3">
    <source>
        <dbReference type="Proteomes" id="UP000886595"/>
    </source>
</evidence>
<feature type="region of interest" description="Disordered" evidence="1">
    <location>
        <begin position="1"/>
        <end position="61"/>
    </location>
</feature>
<feature type="region of interest" description="Disordered" evidence="1">
    <location>
        <begin position="82"/>
        <end position="103"/>
    </location>
</feature>
<sequence length="544" mass="61508">MRRGNHRPKAAAGSLKKKTDGFTNPDPSTSRVDLKRRRSVSFVDADHHRSHSPEAQTGPSVDAKTSEFAFFNKLKSTFGLSSSEASNKLKQNPKDFESRGQIHNVDAGTDLRAKDITGNTTTCSFTTPIYNARRGSPLNLTRKDKEKDPGKGSSGFNRDKDTVRGGNNNLSCGGSSDEKEDDFFSVKRKRLNQWVKHTWFPDITPQLLTSNGHSLRGNLVSLLLTRLFPGTDEKHPSRFSKERTERRTFLDSPGSKFLKRSHESYSEVDHGLQIEKKRAISWPENSIATNHVHYSCIPRDPQDFNFPFSYPKEPVYRPPLLTQKTFISFPVEETLDSSLHFRNYNSPSLGYHGEDIGYSSEALLPHDYREPSSALLLEWNTENASTRKTDDLQPSNHTELITCPNASSSLADNPWRSDYSSSHDVVTRELYPLPLLSHYTSGSFLLPATNQTRHFEHELERHMIDDEDVVAANQNLQTFHQATSLSDCLTRGHTYYHSPSNSPLDHSPFKSPGREMVSFPFSSISNSDLLEESSPTTQSDRWWI</sequence>
<feature type="compositionally biased region" description="Low complexity" evidence="1">
    <location>
        <begin position="165"/>
        <end position="175"/>
    </location>
</feature>
<dbReference type="Proteomes" id="UP000886595">
    <property type="component" value="Unassembled WGS sequence"/>
</dbReference>
<dbReference type="EMBL" id="JAAMPC010000012">
    <property type="protein sequence ID" value="KAG2277728.1"/>
    <property type="molecule type" value="Genomic_DNA"/>
</dbReference>